<dbReference type="CDD" id="cd01284">
    <property type="entry name" value="Riboflavin_deaminase-reductase"/>
    <property type="match status" value="1"/>
</dbReference>
<dbReference type="GO" id="GO:0050661">
    <property type="term" value="F:NADP binding"/>
    <property type="evidence" value="ECO:0007669"/>
    <property type="project" value="InterPro"/>
</dbReference>
<feature type="binding site" evidence="16">
    <location>
        <position position="150"/>
    </location>
    <ligand>
        <name>NADP(+)</name>
        <dbReference type="ChEBI" id="CHEBI:58349"/>
    </ligand>
</feature>
<dbReference type="Gene3D" id="3.40.430.10">
    <property type="entry name" value="Dihydrofolate Reductase, subunit A"/>
    <property type="match status" value="1"/>
</dbReference>
<evidence type="ECO:0000256" key="7">
    <source>
        <dbReference type="ARBA" id="ARBA00022723"/>
    </source>
</evidence>
<comment type="pathway">
    <text evidence="2 14">Cofactor biosynthesis; riboflavin biosynthesis; 5-amino-6-(D-ribitylamino)uracil from GTP: step 2/4.</text>
</comment>
<feature type="binding site" evidence="17">
    <location>
        <position position="50"/>
    </location>
    <ligand>
        <name>Zn(2+)</name>
        <dbReference type="ChEBI" id="CHEBI:29105"/>
        <note>catalytic</note>
    </ligand>
</feature>
<evidence type="ECO:0000256" key="4">
    <source>
        <dbReference type="ARBA" id="ARBA00005259"/>
    </source>
</evidence>
<dbReference type="PANTHER" id="PTHR38011">
    <property type="entry name" value="DIHYDROFOLATE REDUCTASE FAMILY PROTEIN (AFU_ORTHOLOGUE AFUA_8G06820)"/>
    <property type="match status" value="1"/>
</dbReference>
<evidence type="ECO:0000256" key="9">
    <source>
        <dbReference type="ARBA" id="ARBA00022857"/>
    </source>
</evidence>
<dbReference type="Gene3D" id="3.40.140.10">
    <property type="entry name" value="Cytidine Deaminase, domain 2"/>
    <property type="match status" value="1"/>
</dbReference>
<organism evidence="19 20">
    <name type="scientific">Natribacillus halophilus</name>
    <dbReference type="NCBI Taxonomy" id="549003"/>
    <lineage>
        <taxon>Bacteria</taxon>
        <taxon>Bacillati</taxon>
        <taxon>Bacillota</taxon>
        <taxon>Bacilli</taxon>
        <taxon>Bacillales</taxon>
        <taxon>Bacillaceae</taxon>
        <taxon>Natribacillus</taxon>
    </lineage>
</organism>
<keyword evidence="9 14" id="KW-0521">NADP</keyword>
<keyword evidence="14" id="KW-0378">Hydrolase</keyword>
<keyword evidence="6 14" id="KW-0686">Riboflavin biosynthesis</keyword>
<feature type="binding site" evidence="16">
    <location>
        <position position="285"/>
    </location>
    <ligand>
        <name>substrate</name>
    </ligand>
</feature>
<evidence type="ECO:0000256" key="10">
    <source>
        <dbReference type="ARBA" id="ARBA00023002"/>
    </source>
</evidence>
<comment type="catalytic activity">
    <reaction evidence="13 14">
        <text>2,5-diamino-6-hydroxy-4-(5-phosphoribosylamino)-pyrimidine + H2O + H(+) = 5-amino-6-(5-phospho-D-ribosylamino)uracil + NH4(+)</text>
        <dbReference type="Rhea" id="RHEA:21868"/>
        <dbReference type="ChEBI" id="CHEBI:15377"/>
        <dbReference type="ChEBI" id="CHEBI:15378"/>
        <dbReference type="ChEBI" id="CHEBI:28938"/>
        <dbReference type="ChEBI" id="CHEBI:58453"/>
        <dbReference type="ChEBI" id="CHEBI:58614"/>
        <dbReference type="EC" id="3.5.4.26"/>
    </reaction>
</comment>
<feature type="binding site" evidence="17">
    <location>
        <position position="84"/>
    </location>
    <ligand>
        <name>Zn(2+)</name>
        <dbReference type="ChEBI" id="CHEBI:29105"/>
        <note>catalytic</note>
    </ligand>
</feature>
<dbReference type="PANTHER" id="PTHR38011:SF7">
    <property type="entry name" value="2,5-DIAMINO-6-RIBOSYLAMINO-4(3H)-PYRIMIDINONE 5'-PHOSPHATE REDUCTASE"/>
    <property type="match status" value="1"/>
</dbReference>
<feature type="binding site" evidence="16">
    <location>
        <position position="196"/>
    </location>
    <ligand>
        <name>NADP(+)</name>
        <dbReference type="ChEBI" id="CHEBI:58349"/>
    </ligand>
</feature>
<feature type="domain" description="CMP/dCMP-type deaminase" evidence="18">
    <location>
        <begin position="1"/>
        <end position="119"/>
    </location>
</feature>
<sequence length="343" mass="37539">MNDQWYMQRALDLAATMNGQTTPNPMVGAVIVKDGSIIGTGAHMRAGEDHAEVHALKMAADRAAGATMYVSLEPCHHHGRTGPCTEKIRAAGIARVVVATKDLNGRGIESLRDANINVDVGVLEDQAVKLNEAFFHYMQTGKPFVTVKTASTLNGEMTTPKQVSKWITGEAARQEVHELRHMHDAILVGVGTVLEDDPALTTRLEVEGRHPLRLVLDRSLRTPMDAQLITDGEAPTWIFTEVSREDPKATQLEKNGVKIISMPTVTPNAVLKELGHAEIQTVLLEGGKKMIDAFIAEHEVQRYISYIGPKLFSKNGAVDLEVEDVRMVGEDVKVTVTNKRGDK</sequence>
<dbReference type="InterPro" id="IPR016193">
    <property type="entry name" value="Cytidine_deaminase-like"/>
</dbReference>
<feature type="binding site" evidence="16">
    <location>
        <position position="166"/>
    </location>
    <ligand>
        <name>NADP(+)</name>
        <dbReference type="ChEBI" id="CHEBI:58349"/>
    </ligand>
</feature>
<dbReference type="InterPro" id="IPR002125">
    <property type="entry name" value="CMP_dCMP_dom"/>
</dbReference>
<dbReference type="GO" id="GO:0008835">
    <property type="term" value="F:diaminohydroxyphosphoribosylaminopyrimidine deaminase activity"/>
    <property type="evidence" value="ECO:0007669"/>
    <property type="project" value="UniProtKB-EC"/>
</dbReference>
<feature type="binding site" evidence="16">
    <location>
        <position position="164"/>
    </location>
    <ligand>
        <name>substrate</name>
    </ligand>
</feature>
<dbReference type="InterPro" id="IPR011549">
    <property type="entry name" value="RibD_C"/>
</dbReference>
<comment type="cofactor">
    <cofactor evidence="14 17">
        <name>Zn(2+)</name>
        <dbReference type="ChEBI" id="CHEBI:29105"/>
    </cofactor>
    <text evidence="14 17">Binds 1 zinc ion.</text>
</comment>
<evidence type="ECO:0000256" key="13">
    <source>
        <dbReference type="ARBA" id="ARBA00049886"/>
    </source>
</evidence>
<feature type="binding site" evidence="16">
    <location>
        <position position="200"/>
    </location>
    <ligand>
        <name>substrate</name>
    </ligand>
</feature>
<protein>
    <recommendedName>
        <fullName evidence="14">Riboflavin biosynthesis protein RibD</fullName>
    </recommendedName>
    <domain>
        <recommendedName>
            <fullName evidence="14">Diaminohydroxyphosphoribosylaminopyrimidine deaminase</fullName>
            <shortName evidence="14">DRAP deaminase</shortName>
            <ecNumber evidence="14">3.5.4.26</ecNumber>
        </recommendedName>
        <alternativeName>
            <fullName evidence="14">Riboflavin-specific deaminase</fullName>
        </alternativeName>
    </domain>
    <domain>
        <recommendedName>
            <fullName evidence="14">5-amino-6-(5-phosphoribosylamino)uracil reductase</fullName>
            <ecNumber evidence="14">1.1.1.193</ecNumber>
        </recommendedName>
        <alternativeName>
            <fullName evidence="14">HTP reductase</fullName>
        </alternativeName>
    </domain>
</protein>
<dbReference type="EC" id="1.1.1.193" evidence="14"/>
<dbReference type="Pfam" id="PF01872">
    <property type="entry name" value="RibD_C"/>
    <property type="match status" value="1"/>
</dbReference>
<dbReference type="Proteomes" id="UP000198853">
    <property type="component" value="Unassembled WGS sequence"/>
</dbReference>
<dbReference type="GO" id="GO:0008270">
    <property type="term" value="F:zinc ion binding"/>
    <property type="evidence" value="ECO:0007669"/>
    <property type="project" value="InterPro"/>
</dbReference>
<reference evidence="19 20" key="1">
    <citation type="submission" date="2016-10" db="EMBL/GenBank/DDBJ databases">
        <authorList>
            <person name="de Groot N.N."/>
        </authorList>
    </citation>
    <scope>NUCLEOTIDE SEQUENCE [LARGE SCALE GENOMIC DNA]</scope>
    <source>
        <strain evidence="19 20">DSM 21771</strain>
    </source>
</reference>
<dbReference type="PROSITE" id="PS51747">
    <property type="entry name" value="CYT_DCMP_DEAMINASES_2"/>
    <property type="match status" value="1"/>
</dbReference>
<evidence type="ECO:0000256" key="11">
    <source>
        <dbReference type="ARBA" id="ARBA00023268"/>
    </source>
</evidence>
<feature type="active site" description="Proton donor" evidence="15">
    <location>
        <position position="52"/>
    </location>
</feature>
<feature type="binding site" evidence="16">
    <location>
        <begin position="287"/>
        <end position="293"/>
    </location>
    <ligand>
        <name>NADP(+)</name>
        <dbReference type="ChEBI" id="CHEBI:58349"/>
    </ligand>
</feature>
<evidence type="ECO:0000256" key="8">
    <source>
        <dbReference type="ARBA" id="ARBA00022833"/>
    </source>
</evidence>
<keyword evidence="20" id="KW-1185">Reference proteome</keyword>
<gene>
    <name evidence="19" type="ORF">SAMN04488123_102244</name>
</gene>
<evidence type="ECO:0000259" key="18">
    <source>
        <dbReference type="PROSITE" id="PS51747"/>
    </source>
</evidence>
<evidence type="ECO:0000256" key="2">
    <source>
        <dbReference type="ARBA" id="ARBA00004882"/>
    </source>
</evidence>
<dbReference type="Pfam" id="PF00383">
    <property type="entry name" value="dCMP_cyt_deam_1"/>
    <property type="match status" value="1"/>
</dbReference>
<dbReference type="SUPFAM" id="SSF53597">
    <property type="entry name" value="Dihydrofolate reductase-like"/>
    <property type="match status" value="1"/>
</dbReference>
<dbReference type="AlphaFoldDB" id="A0A1G8KQD3"/>
<dbReference type="InterPro" id="IPR002734">
    <property type="entry name" value="RibDG_C"/>
</dbReference>
<evidence type="ECO:0000256" key="17">
    <source>
        <dbReference type="PIRSR" id="PIRSR006769-3"/>
    </source>
</evidence>
<name>A0A1G8KQD3_9BACI</name>
<comment type="similarity">
    <text evidence="4 14">In the N-terminal section; belongs to the cytidine and deoxycytidylate deaminase family.</text>
</comment>
<dbReference type="UniPathway" id="UPA00275">
    <property type="reaction ID" value="UER00401"/>
</dbReference>
<feature type="binding site" evidence="16">
    <location>
        <position position="192"/>
    </location>
    <ligand>
        <name>NADP(+)</name>
        <dbReference type="ChEBI" id="CHEBI:58349"/>
    </ligand>
</feature>
<evidence type="ECO:0000256" key="16">
    <source>
        <dbReference type="PIRSR" id="PIRSR006769-2"/>
    </source>
</evidence>
<comment type="pathway">
    <text evidence="3 14">Cofactor biosynthesis; riboflavin biosynthesis; 5-amino-6-(D-ribitylamino)uracil from GTP: step 3/4.</text>
</comment>
<dbReference type="InterPro" id="IPR024072">
    <property type="entry name" value="DHFR-like_dom_sf"/>
</dbReference>
<evidence type="ECO:0000313" key="20">
    <source>
        <dbReference type="Proteomes" id="UP000198853"/>
    </source>
</evidence>
<comment type="similarity">
    <text evidence="5 14">In the C-terminal section; belongs to the HTP reductase family.</text>
</comment>
<evidence type="ECO:0000313" key="19">
    <source>
        <dbReference type="EMBL" id="SDI45634.1"/>
    </source>
</evidence>
<dbReference type="InterPro" id="IPR016192">
    <property type="entry name" value="APOBEC/CMP_deaminase_Zn-bd"/>
</dbReference>
<dbReference type="OrthoDB" id="9800865at2"/>
<dbReference type="NCBIfam" id="TIGR00227">
    <property type="entry name" value="ribD_Cterm"/>
    <property type="match status" value="1"/>
</dbReference>
<comment type="catalytic activity">
    <reaction evidence="12 14">
        <text>5-amino-6-(5-phospho-D-ribitylamino)uracil + NADP(+) = 5-amino-6-(5-phospho-D-ribosylamino)uracil + NADPH + H(+)</text>
        <dbReference type="Rhea" id="RHEA:17845"/>
        <dbReference type="ChEBI" id="CHEBI:15378"/>
        <dbReference type="ChEBI" id="CHEBI:57783"/>
        <dbReference type="ChEBI" id="CHEBI:58349"/>
        <dbReference type="ChEBI" id="CHEBI:58421"/>
        <dbReference type="ChEBI" id="CHEBI:58453"/>
        <dbReference type="EC" id="1.1.1.193"/>
    </reaction>
</comment>
<dbReference type="GO" id="GO:0009231">
    <property type="term" value="P:riboflavin biosynthetic process"/>
    <property type="evidence" value="ECO:0007669"/>
    <property type="project" value="UniProtKB-UniPathway"/>
</dbReference>
<dbReference type="PROSITE" id="PS00903">
    <property type="entry name" value="CYT_DCMP_DEAMINASES_1"/>
    <property type="match status" value="1"/>
</dbReference>
<dbReference type="RefSeq" id="WP_090396148.1">
    <property type="nucleotide sequence ID" value="NZ_FNEN01000002.1"/>
</dbReference>
<keyword evidence="7 14" id="KW-0479">Metal-binding</keyword>
<feature type="binding site" evidence="16">
    <location>
        <position position="203"/>
    </location>
    <ligand>
        <name>substrate</name>
    </ligand>
</feature>
<feature type="binding site" evidence="17">
    <location>
        <position position="75"/>
    </location>
    <ligand>
        <name>Zn(2+)</name>
        <dbReference type="ChEBI" id="CHEBI:29105"/>
        <note>catalytic</note>
    </ligand>
</feature>
<accession>A0A1G8KQD3</accession>
<proteinExistence type="inferred from homology"/>
<keyword evidence="11" id="KW-0511">Multifunctional enzyme</keyword>
<keyword evidence="8 14" id="KW-0862">Zinc</keyword>
<evidence type="ECO:0000256" key="15">
    <source>
        <dbReference type="PIRSR" id="PIRSR006769-1"/>
    </source>
</evidence>
<dbReference type="PIRSF" id="PIRSF006769">
    <property type="entry name" value="RibD"/>
    <property type="match status" value="1"/>
</dbReference>
<dbReference type="EC" id="3.5.4.26" evidence="14"/>
<evidence type="ECO:0000256" key="3">
    <source>
        <dbReference type="ARBA" id="ARBA00004910"/>
    </source>
</evidence>
<dbReference type="SUPFAM" id="SSF53927">
    <property type="entry name" value="Cytidine deaminase-like"/>
    <property type="match status" value="1"/>
</dbReference>
<keyword evidence="10 14" id="KW-0560">Oxidoreductase</keyword>
<feature type="binding site" evidence="16">
    <location>
        <position position="180"/>
    </location>
    <ligand>
        <name>substrate</name>
    </ligand>
</feature>
<dbReference type="InterPro" id="IPR050765">
    <property type="entry name" value="Riboflavin_Biosynth_HTPR"/>
</dbReference>
<dbReference type="InterPro" id="IPR004794">
    <property type="entry name" value="Eubact_RibD"/>
</dbReference>
<evidence type="ECO:0000256" key="6">
    <source>
        <dbReference type="ARBA" id="ARBA00022619"/>
    </source>
</evidence>
<comment type="function">
    <text evidence="1 14">Converts 2,5-diamino-6-(ribosylamino)-4(3h)-pyrimidinone 5'-phosphate into 5-amino-6-(ribosylamino)-2,4(1h,3h)-pyrimidinedione 5'-phosphate.</text>
</comment>
<evidence type="ECO:0000256" key="12">
    <source>
        <dbReference type="ARBA" id="ARBA00049861"/>
    </source>
</evidence>
<dbReference type="EMBL" id="FNEN01000002">
    <property type="protein sequence ID" value="SDI45634.1"/>
    <property type="molecule type" value="Genomic_DNA"/>
</dbReference>
<evidence type="ECO:0000256" key="1">
    <source>
        <dbReference type="ARBA" id="ARBA00002151"/>
    </source>
</evidence>
<evidence type="ECO:0000256" key="5">
    <source>
        <dbReference type="ARBA" id="ARBA00007417"/>
    </source>
</evidence>
<evidence type="ECO:0000256" key="14">
    <source>
        <dbReference type="PIRNR" id="PIRNR006769"/>
    </source>
</evidence>
<dbReference type="GO" id="GO:0008703">
    <property type="term" value="F:5-amino-6-(5-phosphoribosylamino)uracil reductase activity"/>
    <property type="evidence" value="ECO:0007669"/>
    <property type="project" value="UniProtKB-EC"/>
</dbReference>
<dbReference type="NCBIfam" id="TIGR00326">
    <property type="entry name" value="eubact_ribD"/>
    <property type="match status" value="1"/>
</dbReference>